<dbReference type="PANTHER" id="PTHR30136">
    <property type="entry name" value="HELIX-TURN-HELIX TRANSCRIPTIONAL REGULATOR, ICLR FAMILY"/>
    <property type="match status" value="1"/>
</dbReference>
<dbReference type="InterPro" id="IPR000835">
    <property type="entry name" value="HTH_MarR-typ"/>
</dbReference>
<dbReference type="Gene3D" id="1.10.10.10">
    <property type="entry name" value="Winged helix-like DNA-binding domain superfamily/Winged helix DNA-binding domain"/>
    <property type="match status" value="1"/>
</dbReference>
<dbReference type="AlphaFoldDB" id="A0A917F0J8"/>
<evidence type="ECO:0000259" key="3">
    <source>
        <dbReference type="PROSITE" id="PS51077"/>
    </source>
</evidence>
<name>A0A917F0J8_9MICO</name>
<gene>
    <name evidence="4" type="ORF">GCM10011399_34260</name>
</gene>
<dbReference type="InterPro" id="IPR029016">
    <property type="entry name" value="GAF-like_dom_sf"/>
</dbReference>
<dbReference type="PANTHER" id="PTHR30136:SF24">
    <property type="entry name" value="HTH-TYPE TRANSCRIPTIONAL REPRESSOR ALLR"/>
    <property type="match status" value="1"/>
</dbReference>
<dbReference type="Gene3D" id="3.30.450.40">
    <property type="match status" value="1"/>
</dbReference>
<dbReference type="InterPro" id="IPR036390">
    <property type="entry name" value="WH_DNA-bd_sf"/>
</dbReference>
<dbReference type="GO" id="GO:0003700">
    <property type="term" value="F:DNA-binding transcription factor activity"/>
    <property type="evidence" value="ECO:0007669"/>
    <property type="project" value="InterPro"/>
</dbReference>
<sequence>MRIKCKQKSPKQVAEEYREVVPQTLLRGLRLLEIVDFAGPLTISQLARELEVDKATASRMVSACEADGWVVRDEGGRVLIGPRSALLGQGAAAGVSLRVAEPLIHAVSGVTGMLTQAIALVGGVCVVLASADPVGAKIPYGLTTNFPLWLSAAGKTVAAQLTPDARQRYLPPDPLPVPDDAVSTVAPSAVVQQFRVSLGLAASSAGYVVDHSTRARDRTHLDAQLDGIARDGVYVDRAELMPEVSCVAVPWPQPGMPAALVCIATTAAVDRDRALMERALRAAAASGATRDSVVAAAAGR</sequence>
<evidence type="ECO:0000256" key="1">
    <source>
        <dbReference type="ARBA" id="ARBA00023015"/>
    </source>
</evidence>
<keyword evidence="2" id="KW-0804">Transcription</keyword>
<dbReference type="EMBL" id="BMGP01000007">
    <property type="protein sequence ID" value="GGF38501.1"/>
    <property type="molecule type" value="Genomic_DNA"/>
</dbReference>
<comment type="caution">
    <text evidence="4">The sequence shown here is derived from an EMBL/GenBank/DDBJ whole genome shotgun (WGS) entry which is preliminary data.</text>
</comment>
<feature type="domain" description="HTH iclR-type" evidence="3">
    <location>
        <begin position="22"/>
        <end position="82"/>
    </location>
</feature>
<dbReference type="PROSITE" id="PS51077">
    <property type="entry name" value="HTH_ICLR"/>
    <property type="match status" value="1"/>
</dbReference>
<dbReference type="GO" id="GO:0003677">
    <property type="term" value="F:DNA binding"/>
    <property type="evidence" value="ECO:0007669"/>
    <property type="project" value="InterPro"/>
</dbReference>
<dbReference type="SMART" id="SM00346">
    <property type="entry name" value="HTH_ICLR"/>
    <property type="match status" value="1"/>
</dbReference>
<dbReference type="InterPro" id="IPR036388">
    <property type="entry name" value="WH-like_DNA-bd_sf"/>
</dbReference>
<protein>
    <recommendedName>
        <fullName evidence="3">HTH iclR-type domain-containing protein</fullName>
    </recommendedName>
</protein>
<dbReference type="InterPro" id="IPR005471">
    <property type="entry name" value="Tscrpt_reg_IclR_N"/>
</dbReference>
<evidence type="ECO:0000256" key="2">
    <source>
        <dbReference type="ARBA" id="ARBA00023163"/>
    </source>
</evidence>
<dbReference type="Proteomes" id="UP000598775">
    <property type="component" value="Unassembled WGS sequence"/>
</dbReference>
<evidence type="ECO:0000313" key="4">
    <source>
        <dbReference type="EMBL" id="GGF38501.1"/>
    </source>
</evidence>
<dbReference type="Pfam" id="PF12802">
    <property type="entry name" value="MarR_2"/>
    <property type="match status" value="1"/>
</dbReference>
<organism evidence="4 5">
    <name type="scientific">Subtercola lobariae</name>
    <dbReference type="NCBI Taxonomy" id="1588641"/>
    <lineage>
        <taxon>Bacteria</taxon>
        <taxon>Bacillati</taxon>
        <taxon>Actinomycetota</taxon>
        <taxon>Actinomycetes</taxon>
        <taxon>Micrococcales</taxon>
        <taxon>Microbacteriaceae</taxon>
        <taxon>Subtercola</taxon>
    </lineage>
</organism>
<proteinExistence type="predicted"/>
<evidence type="ECO:0000313" key="5">
    <source>
        <dbReference type="Proteomes" id="UP000598775"/>
    </source>
</evidence>
<accession>A0A917F0J8</accession>
<dbReference type="SUPFAM" id="SSF46785">
    <property type="entry name" value="Winged helix' DNA-binding domain"/>
    <property type="match status" value="1"/>
</dbReference>
<reference evidence="4 5" key="1">
    <citation type="journal article" date="2014" name="Int. J. Syst. Evol. Microbiol.">
        <title>Complete genome sequence of Corynebacterium casei LMG S-19264T (=DSM 44701T), isolated from a smear-ripened cheese.</title>
        <authorList>
            <consortium name="US DOE Joint Genome Institute (JGI-PGF)"/>
            <person name="Walter F."/>
            <person name="Albersmeier A."/>
            <person name="Kalinowski J."/>
            <person name="Ruckert C."/>
        </authorList>
    </citation>
    <scope>NUCLEOTIDE SEQUENCE [LARGE SCALE GENOMIC DNA]</scope>
    <source>
        <strain evidence="4 5">CGMCC 1.12976</strain>
    </source>
</reference>
<dbReference type="GO" id="GO:0045892">
    <property type="term" value="P:negative regulation of DNA-templated transcription"/>
    <property type="evidence" value="ECO:0007669"/>
    <property type="project" value="TreeGrafter"/>
</dbReference>
<dbReference type="InterPro" id="IPR050707">
    <property type="entry name" value="HTH_MetabolicPath_Reg"/>
</dbReference>
<keyword evidence="1" id="KW-0805">Transcription regulation</keyword>
<dbReference type="SUPFAM" id="SSF55781">
    <property type="entry name" value="GAF domain-like"/>
    <property type="match status" value="2"/>
</dbReference>
<keyword evidence="5" id="KW-1185">Reference proteome</keyword>